<dbReference type="Gene3D" id="2.60.40.10">
    <property type="entry name" value="Immunoglobulins"/>
    <property type="match status" value="1"/>
</dbReference>
<evidence type="ECO:0000313" key="8">
    <source>
        <dbReference type="Ensembl" id="ENSBIXP00005020698.1"/>
    </source>
</evidence>
<keyword evidence="5" id="KW-1015">Disulfide bond</keyword>
<dbReference type="GO" id="GO:0042101">
    <property type="term" value="C:T cell receptor complex"/>
    <property type="evidence" value="ECO:0007669"/>
    <property type="project" value="UniProtKB-KW"/>
</dbReference>
<protein>
    <recommendedName>
        <fullName evidence="11">Ig-like domain-containing protein</fullName>
    </recommendedName>
</protein>
<evidence type="ECO:0008006" key="11">
    <source>
        <dbReference type="Google" id="ProtNLM"/>
    </source>
</evidence>
<evidence type="ECO:0000256" key="4">
    <source>
        <dbReference type="ARBA" id="ARBA00023136"/>
    </source>
</evidence>
<dbReference type="SUPFAM" id="SSF48726">
    <property type="entry name" value="Immunoglobulin"/>
    <property type="match status" value="1"/>
</dbReference>
<keyword evidence="6" id="KW-0325">Glycoprotein</keyword>
<name>A0A4W2GQ52_BOBOX</name>
<keyword evidence="9" id="KW-1185">Reference proteome</keyword>
<keyword evidence="2" id="KW-1003">Cell membrane</keyword>
<dbReference type="Ensembl" id="ENSBIXT00000048981.1">
    <property type="protein sequence ID" value="ENSBIXP00000019516.1"/>
    <property type="gene ID" value="ENSBIXG00000004014.1"/>
</dbReference>
<evidence type="ECO:0000256" key="1">
    <source>
        <dbReference type="ARBA" id="ARBA00004236"/>
    </source>
</evidence>
<dbReference type="PANTHER" id="PTHR19339">
    <property type="entry name" value="T CELL RECEPTOR ALPHA VARIABLE 39"/>
    <property type="match status" value="1"/>
</dbReference>
<comment type="subcellular location">
    <subcellularLocation>
        <location evidence="1">Cell membrane</location>
    </subcellularLocation>
</comment>
<dbReference type="Proteomes" id="UP000314981">
    <property type="component" value="Chromosome 10"/>
</dbReference>
<organism evidence="8 10">
    <name type="scientific">Bos indicus x Bos taurus</name>
    <name type="common">Hybrid cattle</name>
    <dbReference type="NCBI Taxonomy" id="30522"/>
    <lineage>
        <taxon>Eukaryota</taxon>
        <taxon>Metazoa</taxon>
        <taxon>Chordata</taxon>
        <taxon>Craniata</taxon>
        <taxon>Vertebrata</taxon>
        <taxon>Euteleostomi</taxon>
        <taxon>Mammalia</taxon>
        <taxon>Eutheria</taxon>
        <taxon>Laurasiatheria</taxon>
        <taxon>Artiodactyla</taxon>
        <taxon>Ruminantia</taxon>
        <taxon>Pecora</taxon>
        <taxon>Bovidae</taxon>
        <taxon>Bovinae</taxon>
        <taxon>Bos</taxon>
    </lineage>
</organism>
<dbReference type="InterPro" id="IPR036179">
    <property type="entry name" value="Ig-like_dom_sf"/>
</dbReference>
<evidence type="ECO:0000313" key="9">
    <source>
        <dbReference type="Proteomes" id="UP000314981"/>
    </source>
</evidence>
<dbReference type="OMA" id="DTFLWYR"/>
<keyword evidence="7" id="KW-0391">Immunity</keyword>
<dbReference type="PANTHER" id="PTHR19339:SF10">
    <property type="entry name" value="IG-LIKE DOMAIN-CONTAINING PROTEIN-RELATED"/>
    <property type="match status" value="1"/>
</dbReference>
<evidence type="ECO:0000256" key="7">
    <source>
        <dbReference type="ARBA" id="ARBA00043266"/>
    </source>
</evidence>
<evidence type="ECO:0000256" key="2">
    <source>
        <dbReference type="ARBA" id="ARBA00022475"/>
    </source>
</evidence>
<reference evidence="8" key="2">
    <citation type="submission" date="2025-05" db="UniProtKB">
        <authorList>
            <consortium name="Ensembl"/>
        </authorList>
    </citation>
    <scope>IDENTIFICATION</scope>
</reference>
<dbReference type="Proteomes" id="UP000429181">
    <property type="component" value="Chromosome 10"/>
</dbReference>
<proteinExistence type="predicted"/>
<keyword evidence="3" id="KW-0732">Signal</keyword>
<keyword evidence="4" id="KW-0472">Membrane</keyword>
<accession>A0A4W2GQ52</accession>
<dbReference type="InterPro" id="IPR051896">
    <property type="entry name" value="TCR_alpha_variable"/>
</dbReference>
<dbReference type="AlphaFoldDB" id="A0A4W2GQ52"/>
<evidence type="ECO:0000256" key="5">
    <source>
        <dbReference type="ARBA" id="ARBA00023157"/>
    </source>
</evidence>
<dbReference type="Ensembl" id="ENSBIXT00005050464.1">
    <property type="protein sequence ID" value="ENSBIXP00005020698.1"/>
    <property type="gene ID" value="ENSBIXG00005023727.1"/>
</dbReference>
<dbReference type="InterPro" id="IPR013783">
    <property type="entry name" value="Ig-like_fold"/>
</dbReference>
<dbReference type="GeneTree" id="ENSGT00940000153130"/>
<evidence type="ECO:0000256" key="6">
    <source>
        <dbReference type="ARBA" id="ARBA00023180"/>
    </source>
</evidence>
<keyword evidence="7" id="KW-1279">T cell receptor</keyword>
<keyword evidence="7" id="KW-1064">Adaptive immunity</keyword>
<reference evidence="9 10" key="1">
    <citation type="submission" date="2018-11" db="EMBL/GenBank/DDBJ databases">
        <title>Haplotype-resolved cattle genomes.</title>
        <authorList>
            <person name="Low W.Y."/>
            <person name="Tearle R."/>
            <person name="Bickhart D.M."/>
            <person name="Rosen B.D."/>
            <person name="Koren S."/>
            <person name="Rhie A."/>
            <person name="Hiendleder S."/>
            <person name="Phillippy A.M."/>
            <person name="Smith T.P.L."/>
            <person name="Williams J.L."/>
        </authorList>
    </citation>
    <scope>NUCLEOTIDE SEQUENCE [LARGE SCALE GENOMIC DNA]</scope>
</reference>
<evidence type="ECO:0000313" key="10">
    <source>
        <dbReference type="Proteomes" id="UP000429181"/>
    </source>
</evidence>
<evidence type="ECO:0000256" key="3">
    <source>
        <dbReference type="ARBA" id="ARBA00022729"/>
    </source>
</evidence>
<sequence length="94" mass="10330">AELKVEQSPPSLIIREGPTGINFDHSFTTSDTFLWYRQDQGKSLESLFLLMSNRTVRKKGGLTASFDIKARGSPLHITASHPGLSATYFCAVDA</sequence>